<dbReference type="EMBL" id="LGSR01000002">
    <property type="protein sequence ID" value="KOS22866.1"/>
    <property type="molecule type" value="Genomic_DNA"/>
</dbReference>
<dbReference type="InterPro" id="IPR050134">
    <property type="entry name" value="NAD-dep_sirtuin_deacylases"/>
</dbReference>
<evidence type="ECO:0000256" key="4">
    <source>
        <dbReference type="PROSITE-ProRule" id="PRU00236"/>
    </source>
</evidence>
<evidence type="ECO:0000259" key="6">
    <source>
        <dbReference type="PROSITE" id="PS50305"/>
    </source>
</evidence>
<evidence type="ECO:0000313" key="7">
    <source>
        <dbReference type="EMBL" id="KOS22866.1"/>
    </source>
</evidence>
<feature type="compositionally biased region" description="Polar residues" evidence="5">
    <location>
        <begin position="263"/>
        <end position="281"/>
    </location>
</feature>
<evidence type="ECO:0000256" key="3">
    <source>
        <dbReference type="ARBA" id="ARBA00023027"/>
    </source>
</evidence>
<dbReference type="GO" id="GO:0070403">
    <property type="term" value="F:NAD+ binding"/>
    <property type="evidence" value="ECO:0007669"/>
    <property type="project" value="InterPro"/>
</dbReference>
<dbReference type="Gene3D" id="3.40.50.1220">
    <property type="entry name" value="TPP-binding domain"/>
    <property type="match status" value="2"/>
</dbReference>
<dbReference type="GO" id="GO:0005634">
    <property type="term" value="C:nucleus"/>
    <property type="evidence" value="ECO:0007669"/>
    <property type="project" value="TreeGrafter"/>
</dbReference>
<comment type="caution">
    <text evidence="7">The sequence shown here is derived from an EMBL/GenBank/DDBJ whole genome shotgun (WGS) entry which is preliminary data.</text>
</comment>
<dbReference type="InterPro" id="IPR029035">
    <property type="entry name" value="DHS-like_NAD/FAD-binding_dom"/>
</dbReference>
<evidence type="ECO:0000256" key="2">
    <source>
        <dbReference type="ARBA" id="ARBA00022679"/>
    </source>
</evidence>
<accession>A0A0M8N051</accession>
<evidence type="ECO:0000256" key="5">
    <source>
        <dbReference type="SAM" id="MobiDB-lite"/>
    </source>
</evidence>
<comment type="similarity">
    <text evidence="1">Belongs to the sirtuin family. Class I subfamily.</text>
</comment>
<dbReference type="Proteomes" id="UP000053831">
    <property type="component" value="Unassembled WGS sequence"/>
</dbReference>
<keyword evidence="8" id="KW-1185">Reference proteome</keyword>
<feature type="compositionally biased region" description="Low complexity" evidence="5">
    <location>
        <begin position="248"/>
        <end position="262"/>
    </location>
</feature>
<dbReference type="AlphaFoldDB" id="A0A0M8N051"/>
<evidence type="ECO:0000256" key="1">
    <source>
        <dbReference type="ARBA" id="ARBA00006924"/>
    </source>
</evidence>
<dbReference type="PROSITE" id="PS50305">
    <property type="entry name" value="SIRTUIN"/>
    <property type="match status" value="1"/>
</dbReference>
<dbReference type="PANTHER" id="PTHR11085">
    <property type="entry name" value="NAD-DEPENDENT PROTEIN DEACYLASE SIRTUIN-5, MITOCHONDRIAL-RELATED"/>
    <property type="match status" value="1"/>
</dbReference>
<keyword evidence="3" id="KW-0520">NAD</keyword>
<dbReference type="Pfam" id="PF02146">
    <property type="entry name" value="SIR2"/>
    <property type="match status" value="3"/>
</dbReference>
<name>A0A0M8N051_ESCWE</name>
<feature type="compositionally biased region" description="Low complexity" evidence="5">
    <location>
        <begin position="182"/>
        <end position="192"/>
    </location>
</feature>
<dbReference type="PANTHER" id="PTHR11085:SF8">
    <property type="entry name" value="NAD-DEPENDENT HISTONE DEACETYLASE HST3"/>
    <property type="match status" value="1"/>
</dbReference>
<feature type="region of interest" description="Disordered" evidence="5">
    <location>
        <begin position="672"/>
        <end position="721"/>
    </location>
</feature>
<feature type="compositionally biased region" description="Polar residues" evidence="5">
    <location>
        <begin position="448"/>
        <end position="457"/>
    </location>
</feature>
<dbReference type="InterPro" id="IPR003000">
    <property type="entry name" value="Sirtuin"/>
</dbReference>
<protein>
    <submittedName>
        <fullName evidence="7">NAD-dependent histone deacetylase HST3</fullName>
    </submittedName>
</protein>
<sequence length="795" mass="85954">MPTQHVKPDSHEILQDVANALLKARKIVIVTGAGISTNSGIPDFRSENGLYSLIQAQFDAASLHSRRLGTTAKSDDERNDDERPAKRRRVSRETSPIHMDRDIPSPEKRDDDDDDDDDEEEEEEEEEEEQQQQQQQQRDQVEDAPTDARQRDPSAAAPDALDQPSVLSTPRPKQPDLEYGMPPTTSPLSSPPCEDFMVPPSLQEHHHAGVHSFAHAHKHKRLTDVTRAVDSSPLSSPPPILFDPFQPGSPSDSRGGMSRRSSTTVSEADESLSSSHNSNTNDRNHGSGGSTSSDLNISAVEDEGDAGAANNASSSQSSNPGRINLPNMKGKDLFDASIWADPTRTSVFYKFATSLRQKVREAEPTSSHKFISHLRDRGKLVRCYTQNIDQIEEKVGLSTSLHEGPGSRGRFSRKTATSSAGQANKAESGSGADGAGDAAPPDRAGNEAGQNQSSQPAQPAEPAEGSSVVPPPSQTKLEEESAPCAAGQGDQGKPPPVLLKREPSRSGVECVFLHGSLELLRCFQCGRVCSWDDQDREMETLSGQQPECPHCVGATEARREKGKRALGVGKLRPDIVLYGEEHPNAHLISPIVTHDLTLCPDMLLILGTSLRVHGLKIMVREFAKAVHSRGGNVVFVNFTKPPESSWGDVIDYWIQWDCDAWVADLQARIPKLWQAPEPPRPKKKQQRESGGVTGAGSPPEQQQQQQQQQHEGDKKRPPAANPVALRDTKFTGACSAAATAANATSNSININTGNTDITTAPPATFTTAITAAHTPISRSARRIRCCCCGCGCGCG</sequence>
<dbReference type="STRING" id="150374.A0A0M8N051"/>
<dbReference type="SUPFAM" id="SSF52467">
    <property type="entry name" value="DHS-like NAD/FAD-binding domain"/>
    <property type="match status" value="1"/>
</dbReference>
<feature type="compositionally biased region" description="Low complexity" evidence="5">
    <location>
        <begin position="308"/>
        <end position="319"/>
    </location>
</feature>
<evidence type="ECO:0000313" key="8">
    <source>
        <dbReference type="Proteomes" id="UP000053831"/>
    </source>
</evidence>
<feature type="compositionally biased region" description="Acidic residues" evidence="5">
    <location>
        <begin position="110"/>
        <end position="130"/>
    </location>
</feature>
<feature type="region of interest" description="Disordered" evidence="5">
    <location>
        <begin position="65"/>
        <end position="326"/>
    </location>
</feature>
<gene>
    <name evidence="7" type="ORF">ESCO_003697</name>
</gene>
<dbReference type="GO" id="GO:0017136">
    <property type="term" value="F:histone deacetylase activity, NAD-dependent"/>
    <property type="evidence" value="ECO:0007669"/>
    <property type="project" value="TreeGrafter"/>
</dbReference>
<dbReference type="OrthoDB" id="2919105at2759"/>
<feature type="domain" description="Deacetylase sirtuin-type" evidence="6">
    <location>
        <begin position="7"/>
        <end position="683"/>
    </location>
</feature>
<feature type="compositionally biased region" description="Basic and acidic residues" evidence="5">
    <location>
        <begin position="98"/>
        <end position="109"/>
    </location>
</feature>
<reference evidence="7 8" key="1">
    <citation type="submission" date="2015-07" db="EMBL/GenBank/DDBJ databases">
        <title>The genome of the fungus Escovopsis weberi, a specialized disease agent of ant agriculture.</title>
        <authorList>
            <person name="de Man T.J."/>
            <person name="Stajich J.E."/>
            <person name="Kubicek C.P."/>
            <person name="Chenthamara K."/>
            <person name="Atanasova L."/>
            <person name="Druzhinina I.S."/>
            <person name="Birnbaum S."/>
            <person name="Barribeau S.M."/>
            <person name="Teiling C."/>
            <person name="Suen G."/>
            <person name="Currie C."/>
            <person name="Gerardo N.M."/>
        </authorList>
    </citation>
    <scope>NUCLEOTIDE SEQUENCE [LARGE SCALE GENOMIC DNA]</scope>
</reference>
<proteinExistence type="inferred from homology"/>
<feature type="compositionally biased region" description="Polar residues" evidence="5">
    <location>
        <begin position="414"/>
        <end position="427"/>
    </location>
</feature>
<dbReference type="InterPro" id="IPR026590">
    <property type="entry name" value="Ssirtuin_cat_dom"/>
</dbReference>
<feature type="compositionally biased region" description="Basic and acidic residues" evidence="5">
    <location>
        <begin position="73"/>
        <end position="84"/>
    </location>
</feature>
<keyword evidence="2" id="KW-0808">Transferase</keyword>
<feature type="region of interest" description="Disordered" evidence="5">
    <location>
        <begin position="396"/>
        <end position="500"/>
    </location>
</feature>
<organism evidence="7 8">
    <name type="scientific">Escovopsis weberi</name>
    <dbReference type="NCBI Taxonomy" id="150374"/>
    <lineage>
        <taxon>Eukaryota</taxon>
        <taxon>Fungi</taxon>
        <taxon>Dikarya</taxon>
        <taxon>Ascomycota</taxon>
        <taxon>Pezizomycotina</taxon>
        <taxon>Sordariomycetes</taxon>
        <taxon>Hypocreomycetidae</taxon>
        <taxon>Hypocreales</taxon>
        <taxon>Hypocreaceae</taxon>
        <taxon>Escovopsis</taxon>
    </lineage>
</organism>
<comment type="caution">
    <text evidence="4">Lacks conserved residue(s) required for the propagation of feature annotation.</text>
</comment>